<dbReference type="CDD" id="cd09274">
    <property type="entry name" value="RNase_HI_RT_Ty3"/>
    <property type="match status" value="1"/>
</dbReference>
<dbReference type="InterPro" id="IPR021109">
    <property type="entry name" value="Peptidase_aspartic_dom_sf"/>
</dbReference>
<dbReference type="Gene3D" id="3.10.20.370">
    <property type="match status" value="1"/>
</dbReference>
<gene>
    <name evidence="8" type="ORF">Tco_0626564</name>
</gene>
<dbReference type="InterPro" id="IPR041373">
    <property type="entry name" value="RT_RNaseH"/>
</dbReference>
<evidence type="ECO:0000313" key="8">
    <source>
        <dbReference type="EMBL" id="GJS53202.1"/>
    </source>
</evidence>
<keyword evidence="3" id="KW-0540">Nuclease</keyword>
<dbReference type="EMBL" id="BQNB010008710">
    <property type="protein sequence ID" value="GJS53202.1"/>
    <property type="molecule type" value="Genomic_DNA"/>
</dbReference>
<dbReference type="SUPFAM" id="SSF53098">
    <property type="entry name" value="Ribonuclease H-like"/>
    <property type="match status" value="1"/>
</dbReference>
<dbReference type="InterPro" id="IPR001584">
    <property type="entry name" value="Integrase_cat-core"/>
</dbReference>
<reference evidence="8" key="2">
    <citation type="submission" date="2022-01" db="EMBL/GenBank/DDBJ databases">
        <authorList>
            <person name="Yamashiro T."/>
            <person name="Shiraishi A."/>
            <person name="Satake H."/>
            <person name="Nakayama K."/>
        </authorList>
    </citation>
    <scope>NUCLEOTIDE SEQUENCE</scope>
</reference>
<evidence type="ECO:0000256" key="4">
    <source>
        <dbReference type="ARBA" id="ARBA00022759"/>
    </source>
</evidence>
<keyword evidence="4" id="KW-0255">Endonuclease</keyword>
<keyword evidence="9" id="KW-1185">Reference proteome</keyword>
<dbReference type="SUPFAM" id="SSF56672">
    <property type="entry name" value="DNA/RNA polymerases"/>
    <property type="match status" value="2"/>
</dbReference>
<evidence type="ECO:0000256" key="2">
    <source>
        <dbReference type="ARBA" id="ARBA00022695"/>
    </source>
</evidence>
<accession>A0ABQ4WK05</accession>
<keyword evidence="2" id="KW-0548">Nucleotidyltransferase</keyword>
<dbReference type="Proteomes" id="UP001151760">
    <property type="component" value="Unassembled WGS sequence"/>
</dbReference>
<comment type="caution">
    <text evidence="8">The sequence shown here is derived from an EMBL/GenBank/DDBJ whole genome shotgun (WGS) entry which is preliminary data.</text>
</comment>
<dbReference type="Gene3D" id="2.40.70.10">
    <property type="entry name" value="Acid Proteases"/>
    <property type="match status" value="1"/>
</dbReference>
<dbReference type="SUPFAM" id="SSF50630">
    <property type="entry name" value="Acid proteases"/>
    <property type="match status" value="1"/>
</dbReference>
<keyword evidence="1" id="KW-0808">Transferase</keyword>
<evidence type="ECO:0000256" key="6">
    <source>
        <dbReference type="ARBA" id="ARBA00022918"/>
    </source>
</evidence>
<dbReference type="Pfam" id="PF17917">
    <property type="entry name" value="RT_RNaseH"/>
    <property type="match status" value="1"/>
</dbReference>
<dbReference type="Gene3D" id="3.30.420.10">
    <property type="entry name" value="Ribonuclease H-like superfamily/Ribonuclease H"/>
    <property type="match status" value="2"/>
</dbReference>
<dbReference type="PANTHER" id="PTHR37984">
    <property type="entry name" value="PROTEIN CBG26694"/>
    <property type="match status" value="1"/>
</dbReference>
<dbReference type="InterPro" id="IPR012337">
    <property type="entry name" value="RNaseH-like_sf"/>
</dbReference>
<evidence type="ECO:0000256" key="1">
    <source>
        <dbReference type="ARBA" id="ARBA00022679"/>
    </source>
</evidence>
<evidence type="ECO:0000256" key="3">
    <source>
        <dbReference type="ARBA" id="ARBA00022722"/>
    </source>
</evidence>
<name>A0ABQ4WK05_9ASTR</name>
<reference evidence="8" key="1">
    <citation type="journal article" date="2022" name="Int. J. Mol. Sci.">
        <title>Draft Genome of Tanacetum Coccineum: Genomic Comparison of Closely Related Tanacetum-Family Plants.</title>
        <authorList>
            <person name="Yamashiro T."/>
            <person name="Shiraishi A."/>
            <person name="Nakayama K."/>
            <person name="Satake H."/>
        </authorList>
    </citation>
    <scope>NUCLEOTIDE SEQUENCE</scope>
</reference>
<dbReference type="InterPro" id="IPR036397">
    <property type="entry name" value="RNaseH_sf"/>
</dbReference>
<organism evidence="8 9">
    <name type="scientific">Tanacetum coccineum</name>
    <dbReference type="NCBI Taxonomy" id="301880"/>
    <lineage>
        <taxon>Eukaryota</taxon>
        <taxon>Viridiplantae</taxon>
        <taxon>Streptophyta</taxon>
        <taxon>Embryophyta</taxon>
        <taxon>Tracheophyta</taxon>
        <taxon>Spermatophyta</taxon>
        <taxon>Magnoliopsida</taxon>
        <taxon>eudicotyledons</taxon>
        <taxon>Gunneridae</taxon>
        <taxon>Pentapetalae</taxon>
        <taxon>asterids</taxon>
        <taxon>campanulids</taxon>
        <taxon>Asterales</taxon>
        <taxon>Asteraceae</taxon>
        <taxon>Asteroideae</taxon>
        <taxon>Anthemideae</taxon>
        <taxon>Anthemidinae</taxon>
        <taxon>Tanacetum</taxon>
    </lineage>
</organism>
<protein>
    <submittedName>
        <fullName evidence="8">Reverse transcriptase domain-containing protein</fullName>
    </submittedName>
</protein>
<sequence>MLKFSFIVLKSLLNNKEKLFDLATTPVNENCLAVILKKLPEKLGDPGKFLIPCDFLKIVECLALADLGASINLMPLSIWKKLSLPELSPTQMILELADRSTTSPFGIAKDVFVKVGKFHFLADFVVVDYVVDPRVPLILGRPFLRTARALIDVYGEELTLRVDDEAITFKVGQTSRYSYNNAKSVNRIDVIDVSCEEYAQEVLGFSDSSTSGNPTPSFDPILSTSFPPLTPFEGGDFILEEIEACLTNDSIPPGIDDADFDPEGDLLLLEKLLNDDPSSPLPPKELHFEEIKMIKSSIDDPPELEIKDLPSHLKYAFLKGTIFARHISKGAYDVVENEDKELIPTRLVTGWRVYIDYRKLNDATRKDHFPLPFMDYCSKDSGECHAGFYRRFIQDFSKIARPMTHLLEKETPFVFSKECIEAFNILKKKLTEAPILVAPDWDLPFEIMCDASDYAVGAVLGQRKTKHFQPIHYASKTMTDAQAHYTTTEKELLAVVYAFEKFRPYLVLSKTIVYTDHSALKYLLAKQDAKPRLLRWILLLQEFDVIIRDKKGAENLAADHLSRLENPHQGDLEKKEINETFPLETLGMISFCGDSSTPWFADIANYHAGNFICDACQHQGKISQRDEMPQNAIQVCEIFDVWGINFMGPFLSSRGNKYILVAVDYLSKWVEAKALPTNDARVVVKFLKSLFARFGTPRAIISDRERTIGENRASWSDKLDDALWAFRTAFKTPIGCTPYKLVYGKACHLPIELEHKAYWALKHCNFDLKTAGDHQKVQMNELNELRDSSLRNSLIYKEKTKKIHDSKIKNRVFNVGDRVLLFNSRLKIFSGKLKTRWTGPFTVAQVFPYGAVELSQTDGPNFKDCPDYEDSRARGFVHRPLDLQSFACLYMGIRYPRSY</sequence>
<dbReference type="GO" id="GO:0003964">
    <property type="term" value="F:RNA-directed DNA polymerase activity"/>
    <property type="evidence" value="ECO:0007669"/>
    <property type="project" value="UniProtKB-KW"/>
</dbReference>
<evidence type="ECO:0000259" key="7">
    <source>
        <dbReference type="PROSITE" id="PS50994"/>
    </source>
</evidence>
<feature type="domain" description="Integrase catalytic" evidence="7">
    <location>
        <begin position="625"/>
        <end position="704"/>
    </location>
</feature>
<evidence type="ECO:0000256" key="5">
    <source>
        <dbReference type="ARBA" id="ARBA00022801"/>
    </source>
</evidence>
<evidence type="ECO:0000313" key="9">
    <source>
        <dbReference type="Proteomes" id="UP001151760"/>
    </source>
</evidence>
<keyword evidence="6 8" id="KW-0695">RNA-directed DNA polymerase</keyword>
<dbReference type="CDD" id="cd00303">
    <property type="entry name" value="retropepsin_like"/>
    <property type="match status" value="1"/>
</dbReference>
<dbReference type="Gene3D" id="3.10.10.10">
    <property type="entry name" value="HIV Type 1 Reverse Transcriptase, subunit A, domain 1"/>
    <property type="match status" value="1"/>
</dbReference>
<dbReference type="PANTHER" id="PTHR37984:SF5">
    <property type="entry name" value="PROTEIN NYNRIN-LIKE"/>
    <property type="match status" value="1"/>
</dbReference>
<proteinExistence type="predicted"/>
<dbReference type="InterPro" id="IPR043502">
    <property type="entry name" value="DNA/RNA_pol_sf"/>
</dbReference>
<dbReference type="PROSITE" id="PS50994">
    <property type="entry name" value="INTEGRASE"/>
    <property type="match status" value="1"/>
</dbReference>
<keyword evidence="5" id="KW-0378">Hydrolase</keyword>
<dbReference type="InterPro" id="IPR050951">
    <property type="entry name" value="Retrovirus_Pol_polyprotein"/>
</dbReference>